<dbReference type="AlphaFoldDB" id="K0R8I5"/>
<evidence type="ECO:0000313" key="2">
    <source>
        <dbReference type="Proteomes" id="UP000266841"/>
    </source>
</evidence>
<dbReference type="EMBL" id="AGNL01048781">
    <property type="protein sequence ID" value="EJK45096.1"/>
    <property type="molecule type" value="Genomic_DNA"/>
</dbReference>
<accession>K0R8I5</accession>
<keyword evidence="2" id="KW-1185">Reference proteome</keyword>
<feature type="non-terminal residue" evidence="1">
    <location>
        <position position="1"/>
    </location>
</feature>
<sequence length="48" mass="5552">CRVGHVTPVVWRSFRFRVTTFSSQNWALALRGCERGVRGESQQQRQSS</sequence>
<name>K0R8I5_THAOC</name>
<evidence type="ECO:0000313" key="1">
    <source>
        <dbReference type="EMBL" id="EJK45096.1"/>
    </source>
</evidence>
<gene>
    <name evidence="1" type="ORF">THAOC_36306</name>
</gene>
<proteinExistence type="predicted"/>
<dbReference type="Proteomes" id="UP000266841">
    <property type="component" value="Unassembled WGS sequence"/>
</dbReference>
<organism evidence="1 2">
    <name type="scientific">Thalassiosira oceanica</name>
    <name type="common">Marine diatom</name>
    <dbReference type="NCBI Taxonomy" id="159749"/>
    <lineage>
        <taxon>Eukaryota</taxon>
        <taxon>Sar</taxon>
        <taxon>Stramenopiles</taxon>
        <taxon>Ochrophyta</taxon>
        <taxon>Bacillariophyta</taxon>
        <taxon>Coscinodiscophyceae</taxon>
        <taxon>Thalassiosirophycidae</taxon>
        <taxon>Thalassiosirales</taxon>
        <taxon>Thalassiosiraceae</taxon>
        <taxon>Thalassiosira</taxon>
    </lineage>
</organism>
<protein>
    <submittedName>
        <fullName evidence="1">Uncharacterized protein</fullName>
    </submittedName>
</protein>
<comment type="caution">
    <text evidence="1">The sequence shown here is derived from an EMBL/GenBank/DDBJ whole genome shotgun (WGS) entry which is preliminary data.</text>
</comment>
<reference evidence="1 2" key="1">
    <citation type="journal article" date="2012" name="Genome Biol.">
        <title>Genome and low-iron response of an oceanic diatom adapted to chronic iron limitation.</title>
        <authorList>
            <person name="Lommer M."/>
            <person name="Specht M."/>
            <person name="Roy A.S."/>
            <person name="Kraemer L."/>
            <person name="Andreson R."/>
            <person name="Gutowska M.A."/>
            <person name="Wolf J."/>
            <person name="Bergner S.V."/>
            <person name="Schilhabel M.B."/>
            <person name="Klostermeier U.C."/>
            <person name="Beiko R.G."/>
            <person name="Rosenstiel P."/>
            <person name="Hippler M."/>
            <person name="Laroche J."/>
        </authorList>
    </citation>
    <scope>NUCLEOTIDE SEQUENCE [LARGE SCALE GENOMIC DNA]</scope>
    <source>
        <strain evidence="1 2">CCMP1005</strain>
    </source>
</reference>